<organism evidence="2 3">
    <name type="scientific">Fopius arisanus</name>
    <dbReference type="NCBI Taxonomy" id="64838"/>
    <lineage>
        <taxon>Eukaryota</taxon>
        <taxon>Metazoa</taxon>
        <taxon>Ecdysozoa</taxon>
        <taxon>Arthropoda</taxon>
        <taxon>Hexapoda</taxon>
        <taxon>Insecta</taxon>
        <taxon>Pterygota</taxon>
        <taxon>Neoptera</taxon>
        <taxon>Endopterygota</taxon>
        <taxon>Hymenoptera</taxon>
        <taxon>Apocrita</taxon>
        <taxon>Ichneumonoidea</taxon>
        <taxon>Braconidae</taxon>
        <taxon>Opiinae</taxon>
        <taxon>Fopius</taxon>
    </lineage>
</organism>
<dbReference type="Proteomes" id="UP000694866">
    <property type="component" value="Unplaced"/>
</dbReference>
<keyword evidence="2" id="KW-1185">Reference proteome</keyword>
<reference evidence="3" key="1">
    <citation type="submission" date="2025-08" db="UniProtKB">
        <authorList>
            <consortium name="RefSeq"/>
        </authorList>
    </citation>
    <scope>IDENTIFICATION</scope>
    <source>
        <strain evidence="3">USDA-PBARC FA_bdor</strain>
        <tissue evidence="3">Whole organism</tissue>
    </source>
</reference>
<accession>A0A9R1TN63</accession>
<evidence type="ECO:0000313" key="2">
    <source>
        <dbReference type="Proteomes" id="UP000694866"/>
    </source>
</evidence>
<evidence type="ECO:0000313" key="3">
    <source>
        <dbReference type="RefSeq" id="XP_011312595.1"/>
    </source>
</evidence>
<dbReference type="OrthoDB" id="7687255at2759"/>
<dbReference type="AlphaFoldDB" id="A0A9R1TN63"/>
<feature type="region of interest" description="Disordered" evidence="1">
    <location>
        <begin position="308"/>
        <end position="331"/>
    </location>
</feature>
<dbReference type="GeneID" id="105272255"/>
<feature type="region of interest" description="Disordered" evidence="1">
    <location>
        <begin position="20"/>
        <end position="47"/>
    </location>
</feature>
<protein>
    <submittedName>
        <fullName evidence="3">Uncharacterized protein</fullName>
    </submittedName>
</protein>
<dbReference type="KEGG" id="fas:105272255"/>
<evidence type="ECO:0000256" key="1">
    <source>
        <dbReference type="SAM" id="MobiDB-lite"/>
    </source>
</evidence>
<feature type="region of interest" description="Disordered" evidence="1">
    <location>
        <begin position="440"/>
        <end position="476"/>
    </location>
</feature>
<dbReference type="RefSeq" id="XP_011312595.1">
    <property type="nucleotide sequence ID" value="XM_011314293.1"/>
</dbReference>
<gene>
    <name evidence="3" type="primary">LOC105272255</name>
</gene>
<feature type="compositionally biased region" description="Basic and acidic residues" evidence="1">
    <location>
        <begin position="315"/>
        <end position="329"/>
    </location>
</feature>
<name>A0A9R1TN63_9HYME</name>
<sequence>MMLSTPTRMNVFLQRMLRKSDDEGETETMMLPNHPPTENSPRKSKWMRKLSGSPIKTKSISREMSDPMVHGTTPMPIQRAATLPTPQEAEDLGKIIQEFEINYLSPTKQMTQQEVETTGKFVKKMVAAFEQKYKSLKESETEATEKLLKRRSLPAVSEQHQEARHNFFNETYVIKPTEVCTTYHEDNLNVSYNPLDETIDISRSSFTTLDLSRTSFLMDEELSSTPVKSEKAPTPVKQVSPPPRDNSRAPKIVGAFLKTPIEVEDTSIDWIPITGKKLPRKHSFKKLLSILTGRKSIPKGSKLFCSQSHTNLSEESPKEHHDSGYDEKSSSTSSLTSLVSFSDILHHQENYLSDIDKRTSVSTFHVPKKTEDNPEIGDDFSETSSETSKKLVFEEIPRSEVRLSLGPSFPLKAVIMRQASGSSLGSVGSMTSLASGDIDDFELNSDDTPVASPLPKHPYVSSKDNLDESDDSSQDITQVELRQPSWKFLDNTLYYDTPRSYLSRSEPGMNSSRWSNFEEAHVYDTPVIKLPQRPKSSVYEDALSLKRRNVGAYSGGRASEYYGFQEDEPHYATVKPRNIKILPSKDLLRSMGDLSYNSKGSRYQGYDHLPMF</sequence>
<proteinExistence type="predicted"/>
<feature type="region of interest" description="Disordered" evidence="1">
    <location>
        <begin position="222"/>
        <end position="251"/>
    </location>
</feature>